<evidence type="ECO:0000313" key="2">
    <source>
        <dbReference type="EMBL" id="KIK55197.1"/>
    </source>
</evidence>
<feature type="compositionally biased region" description="Polar residues" evidence="1">
    <location>
        <begin position="93"/>
        <end position="116"/>
    </location>
</feature>
<feature type="region of interest" description="Disordered" evidence="1">
    <location>
        <begin position="88"/>
        <end position="176"/>
    </location>
</feature>
<dbReference type="HOGENOM" id="CLU_482361_0_0_1"/>
<feature type="compositionally biased region" description="Low complexity" evidence="1">
    <location>
        <begin position="308"/>
        <end position="323"/>
    </location>
</feature>
<keyword evidence="3" id="KW-1185">Reference proteome</keyword>
<feature type="compositionally biased region" description="Polar residues" evidence="1">
    <location>
        <begin position="138"/>
        <end position="152"/>
    </location>
</feature>
<evidence type="ECO:0000256" key="1">
    <source>
        <dbReference type="SAM" id="MobiDB-lite"/>
    </source>
</evidence>
<sequence>MSKLLVMGSRSQRMMPNDSGVVTIPKPIFPTADKSLMRTKTLNVEQEIALLENEIQIQSQKLATARRNNVKQIQRSITTRQEKLEQLKAASYPQINSTSTNNNKDQGGLNNSTPSSGKLAVVRNSSPLTEIDDKEMNSNKPIKTESAQSLSLQGELRTSESHTIPEASRNQVEVNSFSPDSNTVVLQSYTTSHSNNRPVKTALEPVRSLLGMSSPSLVDLGARVGEILDNAMGRHKTTSTSLVMPPMHSNVYLGRDLSEGARALMIDIPAPDSSHDVQPTMPNSKSVGSSCSSAPNGIEVDPPVQKYSQSTPESVSSSSSPAPDGAEADLEIQPGYLCADGDMSLGQGDVVLPTNEVFGKTISISIPIAPIPPSGIDPDSMVLPPNFGPNAGPMAEGSSAGTIFDLTIQQESLLPGKPQSLSDPPSPPVPELSPSNATLGCISESGLHSQNLPLSPVEHSTSTSRQIHPESNNELQASQSMLSSSLFSSSIPLAKLQELFQTASEMGLSLFDFNGNHVLLEQGH</sequence>
<dbReference type="EMBL" id="KN834808">
    <property type="protein sequence ID" value="KIK55197.1"/>
    <property type="molecule type" value="Genomic_DNA"/>
</dbReference>
<accession>A0A0D0CAX5</accession>
<feature type="compositionally biased region" description="Polar residues" evidence="1">
    <location>
        <begin position="276"/>
        <end position="295"/>
    </location>
</feature>
<feature type="region of interest" description="Disordered" evidence="1">
    <location>
        <begin position="270"/>
        <end position="328"/>
    </location>
</feature>
<organism evidence="2 3">
    <name type="scientific">Collybiopsis luxurians FD-317 M1</name>
    <dbReference type="NCBI Taxonomy" id="944289"/>
    <lineage>
        <taxon>Eukaryota</taxon>
        <taxon>Fungi</taxon>
        <taxon>Dikarya</taxon>
        <taxon>Basidiomycota</taxon>
        <taxon>Agaricomycotina</taxon>
        <taxon>Agaricomycetes</taxon>
        <taxon>Agaricomycetidae</taxon>
        <taxon>Agaricales</taxon>
        <taxon>Marasmiineae</taxon>
        <taxon>Omphalotaceae</taxon>
        <taxon>Collybiopsis</taxon>
        <taxon>Collybiopsis luxurians</taxon>
    </lineage>
</organism>
<gene>
    <name evidence="2" type="ORF">GYMLUDRAFT_62658</name>
</gene>
<protein>
    <submittedName>
        <fullName evidence="2">Uncharacterized protein</fullName>
    </submittedName>
</protein>
<reference evidence="2 3" key="1">
    <citation type="submission" date="2014-04" db="EMBL/GenBank/DDBJ databases">
        <title>Evolutionary Origins and Diversification of the Mycorrhizal Mutualists.</title>
        <authorList>
            <consortium name="DOE Joint Genome Institute"/>
            <consortium name="Mycorrhizal Genomics Consortium"/>
            <person name="Kohler A."/>
            <person name="Kuo A."/>
            <person name="Nagy L.G."/>
            <person name="Floudas D."/>
            <person name="Copeland A."/>
            <person name="Barry K.W."/>
            <person name="Cichocki N."/>
            <person name="Veneault-Fourrey C."/>
            <person name="LaButti K."/>
            <person name="Lindquist E.A."/>
            <person name="Lipzen A."/>
            <person name="Lundell T."/>
            <person name="Morin E."/>
            <person name="Murat C."/>
            <person name="Riley R."/>
            <person name="Ohm R."/>
            <person name="Sun H."/>
            <person name="Tunlid A."/>
            <person name="Henrissat B."/>
            <person name="Grigoriev I.V."/>
            <person name="Hibbett D.S."/>
            <person name="Martin F."/>
        </authorList>
    </citation>
    <scope>NUCLEOTIDE SEQUENCE [LARGE SCALE GENOMIC DNA]</scope>
    <source>
        <strain evidence="2 3">FD-317 M1</strain>
    </source>
</reference>
<name>A0A0D0CAX5_9AGAR</name>
<proteinExistence type="predicted"/>
<feature type="compositionally biased region" description="Polar residues" evidence="1">
    <location>
        <begin position="446"/>
        <end position="477"/>
    </location>
</feature>
<dbReference type="AlphaFoldDB" id="A0A0D0CAX5"/>
<dbReference type="Proteomes" id="UP000053593">
    <property type="component" value="Unassembled WGS sequence"/>
</dbReference>
<feature type="region of interest" description="Disordered" evidence="1">
    <location>
        <begin position="414"/>
        <end position="478"/>
    </location>
</feature>
<evidence type="ECO:0000313" key="3">
    <source>
        <dbReference type="Proteomes" id="UP000053593"/>
    </source>
</evidence>